<gene>
    <name evidence="2" type="ORF">FPSE_01508</name>
</gene>
<comment type="caution">
    <text evidence="2">The sequence shown here is derived from an EMBL/GenBank/DDBJ whole genome shotgun (WGS) entry which is preliminary data.</text>
</comment>
<feature type="region of interest" description="Disordered" evidence="1">
    <location>
        <begin position="38"/>
        <end position="58"/>
    </location>
</feature>
<evidence type="ECO:0000256" key="1">
    <source>
        <dbReference type="SAM" id="MobiDB-lite"/>
    </source>
</evidence>
<dbReference type="AlphaFoldDB" id="K3VRX3"/>
<dbReference type="RefSeq" id="XP_009252903.1">
    <property type="nucleotide sequence ID" value="XM_009254628.1"/>
</dbReference>
<feature type="region of interest" description="Disordered" evidence="1">
    <location>
        <begin position="75"/>
        <end position="103"/>
    </location>
</feature>
<name>K3VRX3_FUSPC</name>
<accession>K3VRX3</accession>
<sequence>MCILSIAAPAKRAEAWRRSHPYRVVASLVSQLHSSPYAKNEEIPQKEEEAYKDEANEEEEEEALPCLCRLRRQNQARQEGPQRSKCEEMLDSPAGGMFHRPGT</sequence>
<organism evidence="2 3">
    <name type="scientific">Fusarium pseudograminearum (strain CS3096)</name>
    <name type="common">Wheat and barley crown-rot fungus</name>
    <dbReference type="NCBI Taxonomy" id="1028729"/>
    <lineage>
        <taxon>Eukaryota</taxon>
        <taxon>Fungi</taxon>
        <taxon>Dikarya</taxon>
        <taxon>Ascomycota</taxon>
        <taxon>Pezizomycotina</taxon>
        <taxon>Sordariomycetes</taxon>
        <taxon>Hypocreomycetidae</taxon>
        <taxon>Hypocreales</taxon>
        <taxon>Nectriaceae</taxon>
        <taxon>Fusarium</taxon>
    </lineage>
</organism>
<dbReference type="HOGENOM" id="CLU_2263928_0_0_1"/>
<protein>
    <submittedName>
        <fullName evidence="2">Uncharacterized protein</fullName>
    </submittedName>
</protein>
<dbReference type="GeneID" id="20360128"/>
<proteinExistence type="predicted"/>
<evidence type="ECO:0000313" key="3">
    <source>
        <dbReference type="Proteomes" id="UP000007978"/>
    </source>
</evidence>
<evidence type="ECO:0000313" key="2">
    <source>
        <dbReference type="EMBL" id="EKJ78322.1"/>
    </source>
</evidence>
<feature type="compositionally biased region" description="Basic and acidic residues" evidence="1">
    <location>
        <begin position="39"/>
        <end position="54"/>
    </location>
</feature>
<keyword evidence="3" id="KW-1185">Reference proteome</keyword>
<dbReference type="Proteomes" id="UP000007978">
    <property type="component" value="Chromosome 2"/>
</dbReference>
<dbReference type="EMBL" id="AFNW01000050">
    <property type="protein sequence ID" value="EKJ78322.1"/>
    <property type="molecule type" value="Genomic_DNA"/>
</dbReference>
<dbReference type="KEGG" id="fpu:FPSE_01508"/>
<reference evidence="2 3" key="1">
    <citation type="journal article" date="2012" name="PLoS Pathog.">
        <title>Comparative pathogenomics reveals horizontally acquired novel virulence genes in fungi infecting cereal hosts.</title>
        <authorList>
            <person name="Gardiner D.M."/>
            <person name="McDonald M.C."/>
            <person name="Covarelli L."/>
            <person name="Solomon P.S."/>
            <person name="Rusu A.G."/>
            <person name="Marshall M."/>
            <person name="Kazan K."/>
            <person name="Chakraborty S."/>
            <person name="McDonald B.A."/>
            <person name="Manners J.M."/>
        </authorList>
    </citation>
    <scope>NUCLEOTIDE SEQUENCE [LARGE SCALE GENOMIC DNA]</scope>
    <source>
        <strain evidence="2 3">CS3096</strain>
    </source>
</reference>